<feature type="transmembrane region" description="Helical" evidence="2">
    <location>
        <begin position="167"/>
        <end position="188"/>
    </location>
</feature>
<dbReference type="AlphaFoldDB" id="A0A285D445"/>
<feature type="region of interest" description="Disordered" evidence="1">
    <location>
        <begin position="121"/>
        <end position="151"/>
    </location>
</feature>
<feature type="compositionally biased region" description="Basic residues" evidence="1">
    <location>
        <begin position="142"/>
        <end position="151"/>
    </location>
</feature>
<dbReference type="OrthoDB" id="7866589at2"/>
<dbReference type="RefSeq" id="WP_097031742.1">
    <property type="nucleotide sequence ID" value="NZ_OAOQ01000024.1"/>
</dbReference>
<keyword evidence="2" id="KW-0812">Transmembrane</keyword>
<feature type="region of interest" description="Disordered" evidence="1">
    <location>
        <begin position="201"/>
        <end position="241"/>
    </location>
</feature>
<reference evidence="4" key="1">
    <citation type="submission" date="2017-08" db="EMBL/GenBank/DDBJ databases">
        <authorList>
            <person name="Varghese N."/>
            <person name="Submissions S."/>
        </authorList>
    </citation>
    <scope>NUCLEOTIDE SEQUENCE [LARGE SCALE GENOMIC DNA]</scope>
    <source>
        <strain evidence="4">JA234</strain>
    </source>
</reference>
<keyword evidence="2" id="KW-1133">Transmembrane helix</keyword>
<name>A0A285D445_9RHOB</name>
<accession>A0A285D445</accession>
<organism evidence="3 4">
    <name type="scientific">Cereibacter ovatus</name>
    <dbReference type="NCBI Taxonomy" id="439529"/>
    <lineage>
        <taxon>Bacteria</taxon>
        <taxon>Pseudomonadati</taxon>
        <taxon>Pseudomonadota</taxon>
        <taxon>Alphaproteobacteria</taxon>
        <taxon>Rhodobacterales</taxon>
        <taxon>Paracoccaceae</taxon>
        <taxon>Cereibacter</taxon>
    </lineage>
</organism>
<protein>
    <submittedName>
        <fullName evidence="3">Uncharacterized protein</fullName>
    </submittedName>
</protein>
<dbReference type="EMBL" id="OAOQ01000024">
    <property type="protein sequence ID" value="SNX74601.1"/>
    <property type="molecule type" value="Genomic_DNA"/>
</dbReference>
<proteinExistence type="predicted"/>
<feature type="compositionally biased region" description="Pro residues" evidence="1">
    <location>
        <begin position="227"/>
        <end position="241"/>
    </location>
</feature>
<evidence type="ECO:0000313" key="3">
    <source>
        <dbReference type="EMBL" id="SNX74601.1"/>
    </source>
</evidence>
<dbReference type="Proteomes" id="UP000219467">
    <property type="component" value="Unassembled WGS sequence"/>
</dbReference>
<evidence type="ECO:0000313" key="4">
    <source>
        <dbReference type="Proteomes" id="UP000219467"/>
    </source>
</evidence>
<keyword evidence="4" id="KW-1185">Reference proteome</keyword>
<evidence type="ECO:0000256" key="1">
    <source>
        <dbReference type="SAM" id="MobiDB-lite"/>
    </source>
</evidence>
<sequence>MSRRARITDALTEARPIAALLVTARDRAARLADELQRAVEEDVERGVEALPEPSAPPCDHRREHRSGIPAKIDNDPELQAFIRARIDRMTFEQCAAAVAAHFPPERHVRKSAIHRLVAPRPSRPQAPLAGWAPRTSPFWPGRRVKKKSSHARNRLCPRTFHPRQEGYGMYFMMILVFVALLALCWFGFMGTTRQAGIHAPNRERAATPPAPAPGATTERSTSVEPAKPGPGKPASPAPDNA</sequence>
<feature type="region of interest" description="Disordered" evidence="1">
    <location>
        <begin position="43"/>
        <end position="72"/>
    </location>
</feature>
<gene>
    <name evidence="3" type="ORF">SAMN05878503_1243</name>
</gene>
<evidence type="ECO:0000256" key="2">
    <source>
        <dbReference type="SAM" id="Phobius"/>
    </source>
</evidence>
<keyword evidence="2" id="KW-0472">Membrane</keyword>